<dbReference type="KEGG" id="theu:HPC62_01935"/>
<dbReference type="NCBIfam" id="NF041549">
    <property type="entry name" value="PssD"/>
    <property type="match status" value="1"/>
</dbReference>
<keyword evidence="6" id="KW-0808">Transferase</keyword>
<evidence type="ECO:0000313" key="7">
    <source>
        <dbReference type="Proteomes" id="UP000505210"/>
    </source>
</evidence>
<name>A0A6M8BD14_9CYAN</name>
<dbReference type="Gene3D" id="3.40.50.2000">
    <property type="entry name" value="Glycogen Phosphorylase B"/>
    <property type="match status" value="1"/>
</dbReference>
<dbReference type="InterPro" id="IPR013969">
    <property type="entry name" value="Oligosacch_biosynth_Alg14"/>
</dbReference>
<dbReference type="PANTHER" id="PTHR12154">
    <property type="entry name" value="GLYCOSYL TRANSFERASE-RELATED"/>
    <property type="match status" value="1"/>
</dbReference>
<evidence type="ECO:0000256" key="1">
    <source>
        <dbReference type="ARBA" id="ARBA00004389"/>
    </source>
</evidence>
<gene>
    <name evidence="6" type="ORF">HPC62_01935</name>
</gene>
<evidence type="ECO:0000256" key="3">
    <source>
        <dbReference type="ARBA" id="ARBA00022824"/>
    </source>
</evidence>
<organism evidence="6 7">
    <name type="scientific">Thermoleptolyngbya sichuanensis A183</name>
    <dbReference type="NCBI Taxonomy" id="2737172"/>
    <lineage>
        <taxon>Bacteria</taxon>
        <taxon>Bacillati</taxon>
        <taxon>Cyanobacteriota</taxon>
        <taxon>Cyanophyceae</taxon>
        <taxon>Oculatellales</taxon>
        <taxon>Oculatellaceae</taxon>
        <taxon>Thermoleptolyngbya</taxon>
        <taxon>Thermoleptolyngbya sichuanensis</taxon>
    </lineage>
</organism>
<keyword evidence="5" id="KW-0472">Membrane</keyword>
<evidence type="ECO:0000256" key="2">
    <source>
        <dbReference type="ARBA" id="ARBA00022692"/>
    </source>
</evidence>
<dbReference type="GO" id="GO:0006488">
    <property type="term" value="P:dolichol-linked oligosaccharide biosynthetic process"/>
    <property type="evidence" value="ECO:0007669"/>
    <property type="project" value="InterPro"/>
</dbReference>
<dbReference type="Proteomes" id="UP000505210">
    <property type="component" value="Chromosome"/>
</dbReference>
<evidence type="ECO:0000313" key="6">
    <source>
        <dbReference type="EMBL" id="QKD84714.1"/>
    </source>
</evidence>
<dbReference type="PANTHER" id="PTHR12154:SF4">
    <property type="entry name" value="UDP-N-ACETYLGLUCOSAMINE TRANSFERASE SUBUNIT ALG14 HOMOLOG"/>
    <property type="match status" value="1"/>
</dbReference>
<keyword evidence="3" id="KW-0256">Endoplasmic reticulum</keyword>
<accession>A0A6M8BD14</accession>
<proteinExistence type="predicted"/>
<dbReference type="AlphaFoldDB" id="A0A6M8BD14"/>
<dbReference type="EMBL" id="CP053661">
    <property type="protein sequence ID" value="QKD84714.1"/>
    <property type="molecule type" value="Genomic_DNA"/>
</dbReference>
<reference evidence="6 7" key="1">
    <citation type="submission" date="2020-05" db="EMBL/GenBank/DDBJ databases">
        <title>Complete genome sequence of of a novel Thermoleptolyngbya strain isolated from hot springs of Ganzi, Sichuan China.</title>
        <authorList>
            <person name="Tang J."/>
            <person name="Daroch M."/>
            <person name="Li L."/>
            <person name="Waleron K."/>
            <person name="Waleron M."/>
            <person name="Waleron M."/>
        </authorList>
    </citation>
    <scope>NUCLEOTIDE SEQUENCE [LARGE SCALE GENOMIC DNA]</scope>
    <source>
        <strain evidence="6 7">PKUAC-SCTA183</strain>
    </source>
</reference>
<keyword evidence="2" id="KW-0812">Transmembrane</keyword>
<sequence>MKLMLVCTSGGHFSTMRDMESFWSQHERVWVTDFKKDTSLLNGLNERVFWLPYQGPRDWKRFLMNLPRSLRVLLLERPDMVLSTGASIAVNFAILSKLLGIRFLYIESISRSDELSLSGKFIYPLADEFYVQWQELTEKYPRAIFRGTVA</sequence>
<dbReference type="SUPFAM" id="SSF53756">
    <property type="entry name" value="UDP-Glycosyltransferase/glycogen phosphorylase"/>
    <property type="match status" value="1"/>
</dbReference>
<keyword evidence="7" id="KW-1185">Reference proteome</keyword>
<evidence type="ECO:0000256" key="4">
    <source>
        <dbReference type="ARBA" id="ARBA00022989"/>
    </source>
</evidence>
<evidence type="ECO:0000256" key="5">
    <source>
        <dbReference type="ARBA" id="ARBA00023136"/>
    </source>
</evidence>
<keyword evidence="4" id="KW-1133">Transmembrane helix</keyword>
<dbReference type="GO" id="GO:0004577">
    <property type="term" value="F:N-acetylglucosaminyldiphosphodolichol N-acetylglucosaminyltransferase activity"/>
    <property type="evidence" value="ECO:0007669"/>
    <property type="project" value="TreeGrafter"/>
</dbReference>
<comment type="subcellular location">
    <subcellularLocation>
        <location evidence="1">Endoplasmic reticulum membrane</location>
        <topology evidence="1">Single-pass membrane protein</topology>
    </subcellularLocation>
</comment>
<protein>
    <submittedName>
        <fullName evidence="6">UDP-N-acetylglucosamine--LPS N-acetylglucosamine transferase</fullName>
    </submittedName>
</protein>
<dbReference type="Pfam" id="PF08660">
    <property type="entry name" value="Alg14"/>
    <property type="match status" value="1"/>
</dbReference>